<dbReference type="PANTHER" id="PTHR23034">
    <property type="entry name" value="GLUTAMATE-RICH PROTEIN 3"/>
    <property type="match status" value="1"/>
</dbReference>
<dbReference type="AlphaFoldDB" id="A0A1Y2B8P3"/>
<evidence type="ECO:0000313" key="2">
    <source>
        <dbReference type="EMBL" id="ORY31189.1"/>
    </source>
</evidence>
<dbReference type="Proteomes" id="UP000193642">
    <property type="component" value="Unassembled WGS sequence"/>
</dbReference>
<organism evidence="2 3">
    <name type="scientific">Rhizoclosmatium globosum</name>
    <dbReference type="NCBI Taxonomy" id="329046"/>
    <lineage>
        <taxon>Eukaryota</taxon>
        <taxon>Fungi</taxon>
        <taxon>Fungi incertae sedis</taxon>
        <taxon>Chytridiomycota</taxon>
        <taxon>Chytridiomycota incertae sedis</taxon>
        <taxon>Chytridiomycetes</taxon>
        <taxon>Chytridiales</taxon>
        <taxon>Chytriomycetaceae</taxon>
        <taxon>Rhizoclosmatium</taxon>
    </lineage>
</organism>
<evidence type="ECO:0000256" key="1">
    <source>
        <dbReference type="SAM" id="MobiDB-lite"/>
    </source>
</evidence>
<evidence type="ECO:0000313" key="3">
    <source>
        <dbReference type="Proteomes" id="UP000193642"/>
    </source>
</evidence>
<gene>
    <name evidence="2" type="ORF">BCR33DRAFT_551088</name>
</gene>
<proteinExistence type="predicted"/>
<keyword evidence="3" id="KW-1185">Reference proteome</keyword>
<feature type="region of interest" description="Disordered" evidence="1">
    <location>
        <begin position="219"/>
        <end position="239"/>
    </location>
</feature>
<accession>A0A1Y2B8P3</accession>
<dbReference type="EMBL" id="MCGO01000079">
    <property type="protein sequence ID" value="ORY31189.1"/>
    <property type="molecule type" value="Genomic_DNA"/>
</dbReference>
<dbReference type="InterPro" id="IPR027962">
    <property type="entry name" value="ERICH3"/>
</dbReference>
<dbReference type="PANTHER" id="PTHR23034:SF2">
    <property type="entry name" value="GLUTAMATE-RICH PROTEIN 3"/>
    <property type="match status" value="1"/>
</dbReference>
<protein>
    <submittedName>
        <fullName evidence="2">Uncharacterized protein</fullName>
    </submittedName>
</protein>
<comment type="caution">
    <text evidence="2">The sequence shown here is derived from an EMBL/GenBank/DDBJ whole genome shotgun (WGS) entry which is preliminary data.</text>
</comment>
<name>A0A1Y2B8P3_9FUNG</name>
<sequence length="307" mass="35885">MVPHNDRLEKIRKLRESTLKAPELPPLHLSATALARAASASPSIISNGSVSPAAVSKIVIPKGKEIISNVWETRIKERTYDLNLVTKQMPVYEPLLDDYLWDYFQNPKTRRHLTDLGLVARDGTIIDHKDFKYAQIRLQKMEYERNILKQDQERILDREIEIAIRKKAKTDKMRMQEHFQSMPDPASRAGKPYPEFLQNYPVTMWRTVLLYAQRPPSLTHVGVPRQRPKTSRRPNTSKTPLTTLKKFINYLATHAKSLMQEIWKPPVTFSVRLSHSSRSQFHRQVSMEIICKYLRRFRMQLKKQESS</sequence>
<dbReference type="OrthoDB" id="120976at2759"/>
<reference evidence="2 3" key="1">
    <citation type="submission" date="2016-07" db="EMBL/GenBank/DDBJ databases">
        <title>Pervasive Adenine N6-methylation of Active Genes in Fungi.</title>
        <authorList>
            <consortium name="DOE Joint Genome Institute"/>
            <person name="Mondo S.J."/>
            <person name="Dannebaum R.O."/>
            <person name="Kuo R.C."/>
            <person name="Labutti K."/>
            <person name="Haridas S."/>
            <person name="Kuo A."/>
            <person name="Salamov A."/>
            <person name="Ahrendt S.R."/>
            <person name="Lipzen A."/>
            <person name="Sullivan W."/>
            <person name="Andreopoulos W.B."/>
            <person name="Clum A."/>
            <person name="Lindquist E."/>
            <person name="Daum C."/>
            <person name="Ramamoorthy G.K."/>
            <person name="Gryganskyi A."/>
            <person name="Culley D."/>
            <person name="Magnuson J.K."/>
            <person name="James T.Y."/>
            <person name="O'Malley M.A."/>
            <person name="Stajich J.E."/>
            <person name="Spatafora J.W."/>
            <person name="Visel A."/>
            <person name="Grigoriev I.V."/>
        </authorList>
    </citation>
    <scope>NUCLEOTIDE SEQUENCE [LARGE SCALE GENOMIC DNA]</scope>
    <source>
        <strain evidence="2 3">JEL800</strain>
    </source>
</reference>